<sequence>MAIEQLEKESSKSEKNIAHYFKPVDKGSSMPSWYYRSQVEEELEWVKRAERQLKDDLIPQENKLTVKTELKAKKQRLKEISDARNEVEDKILAKGVNKDKAWARHKELGELIAESMFTRDEMFHRDPHGKKHRVIDPREEADRTPFRNKLIKEYKILGRILGENSNPERLRKGR</sequence>
<keyword evidence="1" id="KW-0175">Coiled coil</keyword>
<feature type="coiled-coil region" evidence="1">
    <location>
        <begin position="36"/>
        <end position="90"/>
    </location>
</feature>
<accession>A0A6M3LP90</accession>
<evidence type="ECO:0000313" key="2">
    <source>
        <dbReference type="EMBL" id="QJA94881.1"/>
    </source>
</evidence>
<name>A0A6M3LP90_9ZZZZ</name>
<dbReference type="EMBL" id="MT143268">
    <property type="protein sequence ID" value="QJA94881.1"/>
    <property type="molecule type" value="Genomic_DNA"/>
</dbReference>
<gene>
    <name evidence="2" type="ORF">MM415B03709_0008</name>
</gene>
<dbReference type="AlphaFoldDB" id="A0A6M3LP90"/>
<proteinExistence type="predicted"/>
<organism evidence="2">
    <name type="scientific">viral metagenome</name>
    <dbReference type="NCBI Taxonomy" id="1070528"/>
    <lineage>
        <taxon>unclassified sequences</taxon>
        <taxon>metagenomes</taxon>
        <taxon>organismal metagenomes</taxon>
    </lineage>
</organism>
<reference evidence="2" key="1">
    <citation type="submission" date="2020-03" db="EMBL/GenBank/DDBJ databases">
        <title>The deep terrestrial virosphere.</title>
        <authorList>
            <person name="Holmfeldt K."/>
            <person name="Nilsson E."/>
            <person name="Simone D."/>
            <person name="Lopez-Fernandez M."/>
            <person name="Wu X."/>
            <person name="de Brujin I."/>
            <person name="Lundin D."/>
            <person name="Andersson A."/>
            <person name="Bertilsson S."/>
            <person name="Dopson M."/>
        </authorList>
    </citation>
    <scope>NUCLEOTIDE SEQUENCE</scope>
    <source>
        <strain evidence="2">MM415B03709</strain>
    </source>
</reference>
<protein>
    <submittedName>
        <fullName evidence="2">Uncharacterized protein</fullName>
    </submittedName>
</protein>
<evidence type="ECO:0000256" key="1">
    <source>
        <dbReference type="SAM" id="Coils"/>
    </source>
</evidence>